<accession>B3P7U3</accession>
<keyword evidence="5" id="KW-1185">Reference proteome</keyword>
<evidence type="ECO:0000313" key="4">
    <source>
        <dbReference type="EMBL" id="EDV53001.1"/>
    </source>
</evidence>
<dbReference type="GO" id="GO:0005739">
    <property type="term" value="C:mitochondrion"/>
    <property type="evidence" value="ECO:0007669"/>
    <property type="project" value="TreeGrafter"/>
</dbReference>
<dbReference type="OrthoDB" id="1106148at2759"/>
<dbReference type="Pfam" id="PF06747">
    <property type="entry name" value="CHCH"/>
    <property type="match status" value="1"/>
</dbReference>
<keyword evidence="2" id="KW-0472">Membrane</keyword>
<keyword evidence="2" id="KW-1133">Transmembrane helix</keyword>
<dbReference type="Proteomes" id="UP000008711">
    <property type="component" value="Unassembled WGS sequence"/>
</dbReference>
<reference evidence="4 5" key="2">
    <citation type="journal article" date="2008" name="Bioinformatics">
        <title>Assembly reconciliation.</title>
        <authorList>
            <person name="Zimin A.V."/>
            <person name="Smith D.R."/>
            <person name="Sutton G."/>
            <person name="Yorke J.A."/>
        </authorList>
    </citation>
    <scope>NUCLEOTIDE SEQUENCE [LARGE SCALE GENOMIC DNA]</scope>
    <source>
        <strain evidence="4 5">TSC#14021-0224.01</strain>
    </source>
</reference>
<dbReference type="AlphaFoldDB" id="B3P7U3"/>
<gene>
    <name evidence="4" type="primary">Dere\GG11897</name>
    <name evidence="4" type="ORF">Dere_GG11897</name>
</gene>
<keyword evidence="1" id="KW-1015">Disulfide bond</keyword>
<feature type="transmembrane region" description="Helical" evidence="2">
    <location>
        <begin position="35"/>
        <end position="60"/>
    </location>
</feature>
<dbReference type="OMA" id="PCAKEMK"/>
<organism evidence="4 5">
    <name type="scientific">Drosophila erecta</name>
    <name type="common">Fruit fly</name>
    <dbReference type="NCBI Taxonomy" id="7220"/>
    <lineage>
        <taxon>Eukaryota</taxon>
        <taxon>Metazoa</taxon>
        <taxon>Ecdysozoa</taxon>
        <taxon>Arthropoda</taxon>
        <taxon>Hexapoda</taxon>
        <taxon>Insecta</taxon>
        <taxon>Pterygota</taxon>
        <taxon>Neoptera</taxon>
        <taxon>Endopterygota</taxon>
        <taxon>Diptera</taxon>
        <taxon>Brachycera</taxon>
        <taxon>Muscomorpha</taxon>
        <taxon>Ephydroidea</taxon>
        <taxon>Drosophilidae</taxon>
        <taxon>Drosophila</taxon>
        <taxon>Sophophora</taxon>
    </lineage>
</organism>
<evidence type="ECO:0000313" key="5">
    <source>
        <dbReference type="Proteomes" id="UP000008711"/>
    </source>
</evidence>
<name>B3P7U3_DROER</name>
<dbReference type="PROSITE" id="PS51808">
    <property type="entry name" value="CHCH"/>
    <property type="match status" value="1"/>
</dbReference>
<sequence>MPRGQRSASVKPSRTTYSPAVLSTAKSSDMVFKDAAAHAVGVAAGSVVGHAIGSGITGLFRRRGQQPHHSDLVEEGPCAKEMKQFLKCTEENDDLSVCKEFNDAVRRCHRQYNI</sequence>
<keyword evidence="2" id="KW-0812">Transmembrane</keyword>
<dbReference type="GO" id="GO:0007005">
    <property type="term" value="P:mitochondrion organization"/>
    <property type="evidence" value="ECO:0007669"/>
    <property type="project" value="InterPro"/>
</dbReference>
<evidence type="ECO:0000259" key="3">
    <source>
        <dbReference type="Pfam" id="PF06747"/>
    </source>
</evidence>
<dbReference type="eggNOG" id="KOG4090">
    <property type="taxonomic scope" value="Eukaryota"/>
</dbReference>
<protein>
    <submittedName>
        <fullName evidence="4">GG11897</fullName>
    </submittedName>
</protein>
<dbReference type="InterPro" id="IPR055304">
    <property type="entry name" value="CHCHD2/10-like"/>
</dbReference>
<proteinExistence type="predicted"/>
<dbReference type="HOGENOM" id="CLU_093520_2_0_1"/>
<reference evidence="4 5" key="1">
    <citation type="journal article" date="2007" name="Nature">
        <title>Evolution of genes and genomes on the Drosophila phylogeny.</title>
        <authorList>
            <consortium name="Drosophila 12 Genomes Consortium"/>
            <person name="Clark A.G."/>
            <person name="Eisen M.B."/>
            <person name="Smith D.R."/>
            <person name="Bergman C.M."/>
            <person name="Oliver B."/>
            <person name="Markow T.A."/>
            <person name="Kaufman T.C."/>
            <person name="Kellis M."/>
            <person name="Gelbart W."/>
            <person name="Iyer V.N."/>
            <person name="Pollard D.A."/>
            <person name="Sackton T.B."/>
            <person name="Larracuente A.M."/>
            <person name="Singh N.D."/>
            <person name="Abad J.P."/>
            <person name="Abt D.N."/>
            <person name="Adryan B."/>
            <person name="Aguade M."/>
            <person name="Akashi H."/>
            <person name="Anderson W.W."/>
            <person name="Aquadro C.F."/>
            <person name="Ardell D.H."/>
            <person name="Arguello R."/>
            <person name="Artieri C.G."/>
            <person name="Barbash D.A."/>
            <person name="Barker D."/>
            <person name="Barsanti P."/>
            <person name="Batterham P."/>
            <person name="Batzoglou S."/>
            <person name="Begun D."/>
            <person name="Bhutkar A."/>
            <person name="Blanco E."/>
            <person name="Bosak S.A."/>
            <person name="Bradley R.K."/>
            <person name="Brand A.D."/>
            <person name="Brent M.R."/>
            <person name="Brooks A.N."/>
            <person name="Brown R.H."/>
            <person name="Butlin R.K."/>
            <person name="Caggese C."/>
            <person name="Calvi B.R."/>
            <person name="Bernardo de Carvalho A."/>
            <person name="Caspi A."/>
            <person name="Castrezana S."/>
            <person name="Celniker S.E."/>
            <person name="Chang J.L."/>
            <person name="Chapple C."/>
            <person name="Chatterji S."/>
            <person name="Chinwalla A."/>
            <person name="Civetta A."/>
            <person name="Clifton S.W."/>
            <person name="Comeron J.M."/>
            <person name="Costello J.C."/>
            <person name="Coyne J.A."/>
            <person name="Daub J."/>
            <person name="David R.G."/>
            <person name="Delcher A.L."/>
            <person name="Delehaunty K."/>
            <person name="Do C.B."/>
            <person name="Ebling H."/>
            <person name="Edwards K."/>
            <person name="Eickbush T."/>
            <person name="Evans J.D."/>
            <person name="Filipski A."/>
            <person name="Findeiss S."/>
            <person name="Freyhult E."/>
            <person name="Fulton L."/>
            <person name="Fulton R."/>
            <person name="Garcia A.C."/>
            <person name="Gardiner A."/>
            <person name="Garfield D.A."/>
            <person name="Garvin B.E."/>
            <person name="Gibson G."/>
            <person name="Gilbert D."/>
            <person name="Gnerre S."/>
            <person name="Godfrey J."/>
            <person name="Good R."/>
            <person name="Gotea V."/>
            <person name="Gravely B."/>
            <person name="Greenberg A.J."/>
            <person name="Griffiths-Jones S."/>
            <person name="Gross S."/>
            <person name="Guigo R."/>
            <person name="Gustafson E.A."/>
            <person name="Haerty W."/>
            <person name="Hahn M.W."/>
            <person name="Halligan D.L."/>
            <person name="Halpern A.L."/>
            <person name="Halter G.M."/>
            <person name="Han M.V."/>
            <person name="Heger A."/>
            <person name="Hillier L."/>
            <person name="Hinrichs A.S."/>
            <person name="Holmes I."/>
            <person name="Hoskins R.A."/>
            <person name="Hubisz M.J."/>
            <person name="Hultmark D."/>
            <person name="Huntley M.A."/>
            <person name="Jaffe D.B."/>
            <person name="Jagadeeshan S."/>
            <person name="Jeck W.R."/>
            <person name="Johnson J."/>
            <person name="Jones C.D."/>
            <person name="Jordan W.C."/>
            <person name="Karpen G.H."/>
            <person name="Kataoka E."/>
            <person name="Keightley P.D."/>
            <person name="Kheradpour P."/>
            <person name="Kirkness E.F."/>
            <person name="Koerich L.B."/>
            <person name="Kristiansen K."/>
            <person name="Kudrna D."/>
            <person name="Kulathinal R.J."/>
            <person name="Kumar S."/>
            <person name="Kwok R."/>
            <person name="Lander E."/>
            <person name="Langley C.H."/>
            <person name="Lapoint R."/>
            <person name="Lazzaro B.P."/>
            <person name="Lee S.J."/>
            <person name="Levesque L."/>
            <person name="Li R."/>
            <person name="Lin C.F."/>
            <person name="Lin M.F."/>
            <person name="Lindblad-Toh K."/>
            <person name="Llopart A."/>
            <person name="Long M."/>
            <person name="Low L."/>
            <person name="Lozovsky E."/>
            <person name="Lu J."/>
            <person name="Luo M."/>
            <person name="Machado C.A."/>
            <person name="Makalowski W."/>
            <person name="Marzo M."/>
            <person name="Matsuda M."/>
            <person name="Matzkin L."/>
            <person name="McAllister B."/>
            <person name="McBride C.S."/>
            <person name="McKernan B."/>
            <person name="McKernan K."/>
            <person name="Mendez-Lago M."/>
            <person name="Minx P."/>
            <person name="Mollenhauer M.U."/>
            <person name="Montooth K."/>
            <person name="Mount S.M."/>
            <person name="Mu X."/>
            <person name="Myers E."/>
            <person name="Negre B."/>
            <person name="Newfeld S."/>
            <person name="Nielsen R."/>
            <person name="Noor M.A."/>
            <person name="O'Grady P."/>
            <person name="Pachter L."/>
            <person name="Papaceit M."/>
            <person name="Parisi M.J."/>
            <person name="Parisi M."/>
            <person name="Parts L."/>
            <person name="Pedersen J.S."/>
            <person name="Pesole G."/>
            <person name="Phillippy A.M."/>
            <person name="Ponting C.P."/>
            <person name="Pop M."/>
            <person name="Porcelli D."/>
            <person name="Powell J.R."/>
            <person name="Prohaska S."/>
            <person name="Pruitt K."/>
            <person name="Puig M."/>
            <person name="Quesneville H."/>
            <person name="Ram K.R."/>
            <person name="Rand D."/>
            <person name="Rasmussen M.D."/>
            <person name="Reed L.K."/>
            <person name="Reenan R."/>
            <person name="Reily A."/>
            <person name="Remington K.A."/>
            <person name="Rieger T.T."/>
            <person name="Ritchie M.G."/>
            <person name="Robin C."/>
            <person name="Rogers Y.H."/>
            <person name="Rohde C."/>
            <person name="Rozas J."/>
            <person name="Rubenfield M.J."/>
            <person name="Ruiz A."/>
            <person name="Russo S."/>
            <person name="Salzberg S.L."/>
            <person name="Sanchez-Gracia A."/>
            <person name="Saranga D.J."/>
            <person name="Sato H."/>
            <person name="Schaeffer S.W."/>
            <person name="Schatz M.C."/>
            <person name="Schlenke T."/>
            <person name="Schwartz R."/>
            <person name="Segarra C."/>
            <person name="Singh R.S."/>
            <person name="Sirot L."/>
            <person name="Sirota M."/>
            <person name="Sisneros N.B."/>
            <person name="Smith C.D."/>
            <person name="Smith T.F."/>
            <person name="Spieth J."/>
            <person name="Stage D.E."/>
            <person name="Stark A."/>
            <person name="Stephan W."/>
            <person name="Strausberg R.L."/>
            <person name="Strempel S."/>
            <person name="Sturgill D."/>
            <person name="Sutton G."/>
            <person name="Sutton G.G."/>
            <person name="Tao W."/>
            <person name="Teichmann S."/>
            <person name="Tobari Y.N."/>
            <person name="Tomimura Y."/>
            <person name="Tsolas J.M."/>
            <person name="Valente V.L."/>
            <person name="Venter E."/>
            <person name="Venter J.C."/>
            <person name="Vicario S."/>
            <person name="Vieira F.G."/>
            <person name="Vilella A.J."/>
            <person name="Villasante A."/>
            <person name="Walenz B."/>
            <person name="Wang J."/>
            <person name="Wasserman M."/>
            <person name="Watts T."/>
            <person name="Wilson D."/>
            <person name="Wilson R.K."/>
            <person name="Wing R.A."/>
            <person name="Wolfner M.F."/>
            <person name="Wong A."/>
            <person name="Wong G.K."/>
            <person name="Wu C.I."/>
            <person name="Wu G."/>
            <person name="Yamamoto D."/>
            <person name="Yang H.P."/>
            <person name="Yang S.P."/>
            <person name="Yorke J.A."/>
            <person name="Yoshida K."/>
            <person name="Zdobnov E."/>
            <person name="Zhang P."/>
            <person name="Zhang Y."/>
            <person name="Zimin A.V."/>
            <person name="Baldwin J."/>
            <person name="Abdouelleil A."/>
            <person name="Abdulkadir J."/>
            <person name="Abebe A."/>
            <person name="Abera B."/>
            <person name="Abreu J."/>
            <person name="Acer S.C."/>
            <person name="Aftuck L."/>
            <person name="Alexander A."/>
            <person name="An P."/>
            <person name="Anderson E."/>
            <person name="Anderson S."/>
            <person name="Arachi H."/>
            <person name="Azer M."/>
            <person name="Bachantsang P."/>
            <person name="Barry A."/>
            <person name="Bayul T."/>
            <person name="Berlin A."/>
            <person name="Bessette D."/>
            <person name="Bloom T."/>
            <person name="Blye J."/>
            <person name="Boguslavskiy L."/>
            <person name="Bonnet C."/>
            <person name="Boukhgalter B."/>
            <person name="Bourzgui I."/>
            <person name="Brown A."/>
            <person name="Cahill P."/>
            <person name="Channer S."/>
            <person name="Cheshatsang Y."/>
            <person name="Chuda L."/>
            <person name="Citroen M."/>
            <person name="Collymore A."/>
            <person name="Cooke P."/>
            <person name="Costello M."/>
            <person name="D'Aco K."/>
            <person name="Daza R."/>
            <person name="De Haan G."/>
            <person name="DeGray S."/>
            <person name="DeMaso C."/>
            <person name="Dhargay N."/>
            <person name="Dooley K."/>
            <person name="Dooley E."/>
            <person name="Doricent M."/>
            <person name="Dorje P."/>
            <person name="Dorjee K."/>
            <person name="Dupes A."/>
            <person name="Elong R."/>
            <person name="Falk J."/>
            <person name="Farina A."/>
            <person name="Faro S."/>
            <person name="Ferguson D."/>
            <person name="Fisher S."/>
            <person name="Foley C.D."/>
            <person name="Franke A."/>
            <person name="Friedrich D."/>
            <person name="Gadbois L."/>
            <person name="Gearin G."/>
            <person name="Gearin C.R."/>
            <person name="Giannoukos G."/>
            <person name="Goode T."/>
            <person name="Graham J."/>
            <person name="Grandbois E."/>
            <person name="Grewal S."/>
            <person name="Gyaltsen K."/>
            <person name="Hafez N."/>
            <person name="Hagos B."/>
            <person name="Hall J."/>
            <person name="Henson C."/>
            <person name="Hollinger A."/>
            <person name="Honan T."/>
            <person name="Huard M.D."/>
            <person name="Hughes L."/>
            <person name="Hurhula B."/>
            <person name="Husby M.E."/>
            <person name="Kamat A."/>
            <person name="Kanga B."/>
            <person name="Kashin S."/>
            <person name="Khazanovich D."/>
            <person name="Kisner P."/>
            <person name="Lance K."/>
            <person name="Lara M."/>
            <person name="Lee W."/>
            <person name="Lennon N."/>
            <person name="Letendre F."/>
            <person name="LeVine R."/>
            <person name="Lipovsky A."/>
            <person name="Liu X."/>
            <person name="Liu J."/>
            <person name="Liu S."/>
            <person name="Lokyitsang T."/>
            <person name="Lokyitsang Y."/>
            <person name="Lubonja R."/>
            <person name="Lui A."/>
            <person name="MacDonald P."/>
            <person name="Magnisalis V."/>
            <person name="Maru K."/>
            <person name="Matthews C."/>
            <person name="McCusker W."/>
            <person name="McDonough S."/>
            <person name="Mehta T."/>
            <person name="Meldrim J."/>
            <person name="Meneus L."/>
            <person name="Mihai O."/>
            <person name="Mihalev A."/>
            <person name="Mihova T."/>
            <person name="Mittelman R."/>
            <person name="Mlenga V."/>
            <person name="Montmayeur A."/>
            <person name="Mulrain L."/>
            <person name="Navidi A."/>
            <person name="Naylor J."/>
            <person name="Negash T."/>
            <person name="Nguyen T."/>
            <person name="Nguyen N."/>
            <person name="Nicol R."/>
            <person name="Norbu C."/>
            <person name="Norbu N."/>
            <person name="Novod N."/>
            <person name="O'Neill B."/>
            <person name="Osman S."/>
            <person name="Markiewicz E."/>
            <person name="Oyono O.L."/>
            <person name="Patti C."/>
            <person name="Phunkhang P."/>
            <person name="Pierre F."/>
            <person name="Priest M."/>
            <person name="Raghuraman S."/>
            <person name="Rege F."/>
            <person name="Reyes R."/>
            <person name="Rise C."/>
            <person name="Rogov P."/>
            <person name="Ross K."/>
            <person name="Ryan E."/>
            <person name="Settipalli S."/>
            <person name="Shea T."/>
            <person name="Sherpa N."/>
            <person name="Shi L."/>
            <person name="Shih D."/>
            <person name="Sparrow T."/>
            <person name="Spaulding J."/>
            <person name="Stalker J."/>
            <person name="Stange-Thomann N."/>
            <person name="Stavropoulos S."/>
            <person name="Stone C."/>
            <person name="Strader C."/>
            <person name="Tesfaye S."/>
            <person name="Thomson T."/>
            <person name="Thoulutsang Y."/>
            <person name="Thoulutsang D."/>
            <person name="Topham K."/>
            <person name="Topping I."/>
            <person name="Tsamla T."/>
            <person name="Vassiliev H."/>
            <person name="Vo A."/>
            <person name="Wangchuk T."/>
            <person name="Wangdi T."/>
            <person name="Weiand M."/>
            <person name="Wilkinson J."/>
            <person name="Wilson A."/>
            <person name="Yadav S."/>
            <person name="Young G."/>
            <person name="Yu Q."/>
            <person name="Zembek L."/>
            <person name="Zhong D."/>
            <person name="Zimmer A."/>
            <person name="Zwirko Z."/>
            <person name="Jaffe D.B."/>
            <person name="Alvarez P."/>
            <person name="Brockman W."/>
            <person name="Butler J."/>
            <person name="Chin C."/>
            <person name="Gnerre S."/>
            <person name="Grabherr M."/>
            <person name="Kleber M."/>
            <person name="Mauceli E."/>
            <person name="MacCallum I."/>
        </authorList>
    </citation>
    <scope>NUCLEOTIDE SEQUENCE [LARGE SCALE GENOMIC DNA]</scope>
    <source>
        <strain evidence="4 5">TSC#14021-0224.01</strain>
    </source>
</reference>
<dbReference type="GO" id="GO:0005634">
    <property type="term" value="C:nucleus"/>
    <property type="evidence" value="ECO:0007669"/>
    <property type="project" value="TreeGrafter"/>
</dbReference>
<dbReference type="PhylomeDB" id="B3P7U3"/>
<evidence type="ECO:0000256" key="2">
    <source>
        <dbReference type="SAM" id="Phobius"/>
    </source>
</evidence>
<dbReference type="PANTHER" id="PTHR13523:SF2">
    <property type="entry name" value="COILED-COIL-HELIX-COILED-COIL-HELIX DOMAIN CONTAINING 2, ISOFORM A-RELATED"/>
    <property type="match status" value="1"/>
</dbReference>
<dbReference type="PANTHER" id="PTHR13523">
    <property type="entry name" value="COILED-COIL-HELIX-COILED-COIL-HELIX DOMAIN CONTAINING 2/NUR77"/>
    <property type="match status" value="1"/>
</dbReference>
<dbReference type="KEGG" id="der:6554926"/>
<feature type="domain" description="CHCH" evidence="3">
    <location>
        <begin position="78"/>
        <end position="111"/>
    </location>
</feature>
<dbReference type="InterPro" id="IPR010625">
    <property type="entry name" value="CHCH"/>
</dbReference>
<dbReference type="EMBL" id="CH954182">
    <property type="protein sequence ID" value="EDV53001.1"/>
    <property type="molecule type" value="Genomic_DNA"/>
</dbReference>
<evidence type="ECO:0000256" key="1">
    <source>
        <dbReference type="ARBA" id="ARBA00023157"/>
    </source>
</evidence>